<dbReference type="KEGG" id="euz:DVS28_a0365"/>
<dbReference type="InterPro" id="IPR011008">
    <property type="entry name" value="Dimeric_a/b-barrel"/>
</dbReference>
<dbReference type="Proteomes" id="UP000264006">
    <property type="component" value="Chromosome"/>
</dbReference>
<dbReference type="EMBL" id="CP031165">
    <property type="protein sequence ID" value="AXV05072.1"/>
    <property type="molecule type" value="Genomic_DNA"/>
</dbReference>
<evidence type="ECO:0000313" key="2">
    <source>
        <dbReference type="Proteomes" id="UP000264006"/>
    </source>
</evidence>
<dbReference type="AlphaFoldDB" id="A0A346XS75"/>
<dbReference type="OrthoDB" id="4637922at2"/>
<reference evidence="1 2" key="1">
    <citation type="submission" date="2018-09" db="EMBL/GenBank/DDBJ databases">
        <title>Complete genome sequence of Euzebya sp. DY32-46 isolated from seawater of Pacific Ocean.</title>
        <authorList>
            <person name="Xu L."/>
            <person name="Wu Y.-H."/>
            <person name="Xu X.-W."/>
        </authorList>
    </citation>
    <scope>NUCLEOTIDE SEQUENCE [LARGE SCALE GENOMIC DNA]</scope>
    <source>
        <strain evidence="1 2">DY32-46</strain>
    </source>
</reference>
<accession>A0A346XS75</accession>
<gene>
    <name evidence="1" type="ORF">DVS28_a0365</name>
</gene>
<evidence type="ECO:0000313" key="1">
    <source>
        <dbReference type="EMBL" id="AXV05072.1"/>
    </source>
</evidence>
<dbReference type="SUPFAM" id="SSF54909">
    <property type="entry name" value="Dimeric alpha+beta barrel"/>
    <property type="match status" value="1"/>
</dbReference>
<name>A0A346XS75_9ACTN</name>
<sequence>MPKYLLTYKGAATDTADMTPEQHEAVMAAWGEWIGRTGDALVDVGSPLAESTSVVDDGTEGTATPLSGYSIIQADDIDGAKAHVKGHPFLSDGNGNFAVDVFEIAPMPEM</sequence>
<dbReference type="RefSeq" id="WP_114589929.1">
    <property type="nucleotide sequence ID" value="NZ_CAXIBR010000078.1"/>
</dbReference>
<keyword evidence="2" id="KW-1185">Reference proteome</keyword>
<dbReference type="Gene3D" id="3.30.70.1060">
    <property type="entry name" value="Dimeric alpha+beta barrel"/>
    <property type="match status" value="1"/>
</dbReference>
<organism evidence="1 2">
    <name type="scientific">Euzebya pacifica</name>
    <dbReference type="NCBI Taxonomy" id="1608957"/>
    <lineage>
        <taxon>Bacteria</taxon>
        <taxon>Bacillati</taxon>
        <taxon>Actinomycetota</taxon>
        <taxon>Nitriliruptoria</taxon>
        <taxon>Euzebyales</taxon>
    </lineage>
</organism>
<protein>
    <submittedName>
        <fullName evidence="1">Uncharacterized protein</fullName>
    </submittedName>
</protein>
<proteinExistence type="predicted"/>